<dbReference type="AlphaFoldDB" id="A0A0F9GM84"/>
<sequence>MTDSRFLKQVTVTGADDSVNYYDLCNISKRFPYVEWGILLSKNSEGYPRFPTLNWLEGFIAEKSPDVHLSGHLCGTWVRDIVDGGTAFINARRNDIRKGFERYQLNFHATQHLLSDAAKFIESLVFLTGVHNQQVIFQMDDTNNRIYHRARSQYGKQRGVDAVALYDVSGGAGVLPEDWPEPMGDYCGYAGGLSPDNLKEQLGKIEQRITNKDGSLCKIWIDAETHLRSPDNQQFDLDKVVQFLEIAKPYVI</sequence>
<dbReference type="EMBL" id="LAZR01025870">
    <property type="protein sequence ID" value="KKL70525.1"/>
    <property type="molecule type" value="Genomic_DNA"/>
</dbReference>
<reference evidence="1" key="1">
    <citation type="journal article" date="2015" name="Nature">
        <title>Complex archaea that bridge the gap between prokaryotes and eukaryotes.</title>
        <authorList>
            <person name="Spang A."/>
            <person name="Saw J.H."/>
            <person name="Jorgensen S.L."/>
            <person name="Zaremba-Niedzwiedzka K."/>
            <person name="Martijn J."/>
            <person name="Lind A.E."/>
            <person name="van Eijk R."/>
            <person name="Schleper C."/>
            <person name="Guy L."/>
            <person name="Ettema T.J."/>
        </authorList>
    </citation>
    <scope>NUCLEOTIDE SEQUENCE</scope>
</reference>
<accession>A0A0F9GM84</accession>
<protein>
    <submittedName>
        <fullName evidence="1">Uncharacterized protein</fullName>
    </submittedName>
</protein>
<comment type="caution">
    <text evidence="1">The sequence shown here is derived from an EMBL/GenBank/DDBJ whole genome shotgun (WGS) entry which is preliminary data.</text>
</comment>
<evidence type="ECO:0000313" key="1">
    <source>
        <dbReference type="EMBL" id="KKL70525.1"/>
    </source>
</evidence>
<proteinExistence type="predicted"/>
<gene>
    <name evidence="1" type="ORF">LCGC14_2104030</name>
</gene>
<name>A0A0F9GM84_9ZZZZ</name>
<organism evidence="1">
    <name type="scientific">marine sediment metagenome</name>
    <dbReference type="NCBI Taxonomy" id="412755"/>
    <lineage>
        <taxon>unclassified sequences</taxon>
        <taxon>metagenomes</taxon>
        <taxon>ecological metagenomes</taxon>
    </lineage>
</organism>